<reference evidence="2" key="1">
    <citation type="journal article" date="2023" name="G3 (Bethesda)">
        <title>Genome assembly and association tests identify interacting loci associated with vigor, precocity, and sex in interspecific pistachio rootstocks.</title>
        <authorList>
            <person name="Palmer W."/>
            <person name="Jacygrad E."/>
            <person name="Sagayaradj S."/>
            <person name="Cavanaugh K."/>
            <person name="Han R."/>
            <person name="Bertier L."/>
            <person name="Beede B."/>
            <person name="Kafkas S."/>
            <person name="Golino D."/>
            <person name="Preece J."/>
            <person name="Michelmore R."/>
        </authorList>
    </citation>
    <scope>NUCLEOTIDE SEQUENCE [LARGE SCALE GENOMIC DNA]</scope>
</reference>
<dbReference type="Proteomes" id="UP001164250">
    <property type="component" value="Chromosome 6"/>
</dbReference>
<evidence type="ECO:0000313" key="1">
    <source>
        <dbReference type="EMBL" id="KAJ0095114.1"/>
    </source>
</evidence>
<evidence type="ECO:0000313" key="2">
    <source>
        <dbReference type="Proteomes" id="UP001164250"/>
    </source>
</evidence>
<proteinExistence type="predicted"/>
<accession>A0ACC1B861</accession>
<dbReference type="EMBL" id="CM047902">
    <property type="protein sequence ID" value="KAJ0095114.1"/>
    <property type="molecule type" value="Genomic_DNA"/>
</dbReference>
<keyword evidence="2" id="KW-1185">Reference proteome</keyword>
<gene>
    <name evidence="1" type="ORF">Patl1_16527</name>
</gene>
<organism evidence="1 2">
    <name type="scientific">Pistacia atlantica</name>
    <dbReference type="NCBI Taxonomy" id="434234"/>
    <lineage>
        <taxon>Eukaryota</taxon>
        <taxon>Viridiplantae</taxon>
        <taxon>Streptophyta</taxon>
        <taxon>Embryophyta</taxon>
        <taxon>Tracheophyta</taxon>
        <taxon>Spermatophyta</taxon>
        <taxon>Magnoliopsida</taxon>
        <taxon>eudicotyledons</taxon>
        <taxon>Gunneridae</taxon>
        <taxon>Pentapetalae</taxon>
        <taxon>rosids</taxon>
        <taxon>malvids</taxon>
        <taxon>Sapindales</taxon>
        <taxon>Anacardiaceae</taxon>
        <taxon>Pistacia</taxon>
    </lineage>
</organism>
<name>A0ACC1B861_9ROSI</name>
<comment type="caution">
    <text evidence="1">The sequence shown here is derived from an EMBL/GenBank/DDBJ whole genome shotgun (WGS) entry which is preliminary data.</text>
</comment>
<sequence length="1202" mass="139127">MVGESQDDWRGFREAGLLDEATMERKEREALMQRASKLEQELFDYQYNMGLLLIEKKEWTSKFEELSQALEETQEILKREQSAHLIALTEVEKREENLRRALSMEKQCVADLERALRDTEEERAKVKLFSEKKLTDANTLVVGIESKSLVVEEKMHAAEAKIAEVNIKGSELEMKLQELEARESVLQRERLSLITDIGLNDMALAKNLYWILLFLDEKHTKATFYKQREDLREWETKLQNGDEMLIELRRTINQREESANEKDRILKQKERDLEELEKKIDLSNSKLKEREDDINNRLADLVVKEREADSLRSTSEVKKKELLTLEEKLTARERVEIQKLLDDQKCILDAKRQEFERELEDKRKSVEQEMRSKATALEQKEFEIKHKEEKLGKREQALDKKSVRVKEKGKDLEARLKSVKETEKILKAEEKNLEFEKQQLIADRESLEILKSDIDKLEAETSEQEFQIQEERQKLKLIEEERSEHRRLQSELKQQIEMFRHQQELLLKEHEDLKQERGRFEKEWEGLDEKRDEISKELKNIAEEKHKLEKLQHSEEKRFKNEESAMQDYIQRELEAIRLKKESFEATMKHEQLLLSENAQNERKKMLEDFETQKMNQESDILNRQERMEKDLQERKRAFYEKKERELNELNHLKEVADKEMQEIRCERDEFERQKQEVKMNKEKLKEQQLGMRKDIDELDILCRRHYHDRKHFKREKERFLEFVEKQKSCENCGEMTREFVLSDMRLPDVEDEDALPLPILADRSLGNLQGAIGVPYDSNTERSHGLDLGYADAGGRMSWLRKCTSRIFSISPTKKSARGPTSVLGEEQLQLPVPADKQEKTEGSGVLVSKEGRSCKIPEDEFQPSLRMANDSFDFQQLQSDNTIREVDDGYAPSVDDHSYMDSKVQDIPEDSQQSELRSARRKPGRKPKSGLNRTRSVKAVVDDAKKFLGESPEGAKLNASMQAHEDNHGISSHAASGGTARKRRRSQTSKITESEQDGADSEGPSDSVTAGGRRKRRQTVVQALPAPGEKRYNLRRHKTADTAVAAQAVATQAASDLNKTGKKIAKGASVVEAVPNPGAASVLSLGVVSENGNPTQLVQVTAVKSVEFSQDRVVQFKATEDIVDDNADGQKSIENTELSEEVNGTPEYVDEDENGSTILEDEDDDDDDDGSDHPGEVSIGKKLWNFFTSEGCYTNRENLA</sequence>
<protein>
    <submittedName>
        <fullName evidence="1">Uncharacterized protein</fullName>
    </submittedName>
</protein>